<dbReference type="GO" id="GO:0006412">
    <property type="term" value="P:translation"/>
    <property type="evidence" value="ECO:0007669"/>
    <property type="project" value="InterPro"/>
</dbReference>
<dbReference type="InterPro" id="IPR038657">
    <property type="entry name" value="Ribosomal_bL19_sf"/>
</dbReference>
<dbReference type="Pfam" id="PF01245">
    <property type="entry name" value="Ribosomal_L19"/>
    <property type="match status" value="1"/>
</dbReference>
<dbReference type="Gene3D" id="2.30.30.790">
    <property type="match status" value="1"/>
</dbReference>
<dbReference type="InterPro" id="IPR008991">
    <property type="entry name" value="Translation_prot_SH3-like_sf"/>
</dbReference>
<reference evidence="9" key="2">
    <citation type="submission" date="2025-09" db="UniProtKB">
        <authorList>
            <consortium name="Ensembl"/>
        </authorList>
    </citation>
    <scope>IDENTIFICATION</scope>
</reference>
<evidence type="ECO:0000256" key="5">
    <source>
        <dbReference type="ARBA" id="ARBA00023128"/>
    </source>
</evidence>
<evidence type="ECO:0000256" key="1">
    <source>
        <dbReference type="ARBA" id="ARBA00004173"/>
    </source>
</evidence>
<dbReference type="InterPro" id="IPR001857">
    <property type="entry name" value="Ribosomal_bL19"/>
</dbReference>
<dbReference type="SUPFAM" id="SSF50104">
    <property type="entry name" value="Translation proteins SH3-like domain"/>
    <property type="match status" value="1"/>
</dbReference>
<evidence type="ECO:0000256" key="8">
    <source>
        <dbReference type="ARBA" id="ARBA00035359"/>
    </source>
</evidence>
<protein>
    <recommendedName>
        <fullName evidence="7">Large ribosomal subunit protein bL19m</fullName>
    </recommendedName>
    <alternativeName>
        <fullName evidence="8">39S ribosomal protein L19, mitochondrial</fullName>
    </alternativeName>
</protein>
<comment type="similarity">
    <text evidence="2">Belongs to the bacterial ribosomal protein bL19 family.</text>
</comment>
<evidence type="ECO:0000313" key="10">
    <source>
        <dbReference type="Proteomes" id="UP000261660"/>
    </source>
</evidence>
<dbReference type="Ensembl" id="ENSLBET00000026071.1">
    <property type="protein sequence ID" value="ENSLBEP00000024807.1"/>
    <property type="gene ID" value="ENSLBEG00000018949.1"/>
</dbReference>
<dbReference type="FunCoup" id="A0A3Q3FX87">
    <property type="interactions" value="1311"/>
</dbReference>
<dbReference type="FunFam" id="2.30.30.790:FF:000002">
    <property type="entry name" value="39S ribosomal protein L19, mitochondrial"/>
    <property type="match status" value="1"/>
</dbReference>
<dbReference type="PANTHER" id="PTHR15680:SF9">
    <property type="entry name" value="LARGE RIBOSOMAL SUBUNIT PROTEIN BL19M"/>
    <property type="match status" value="1"/>
</dbReference>
<dbReference type="Proteomes" id="UP000261660">
    <property type="component" value="Unplaced"/>
</dbReference>
<dbReference type="STRING" id="56723.ENSLBEP00000024807"/>
<sequence length="339" mass="39660">MWTVNHKWPVRLIMIHDTVTPSRGHLTALQMRVKPRFYHVCPTQLPYTLPYGHRRSAMAACVKGLDKFMFSLRLLRNHQLQNERFLSTSLCRLNAEQPPKFTPPPKPVIIDKTQTEASLRKFLSPEFIPPRQRADPFKFFIERKDMIRRRKVLNIPEFYVGSILAVTMGDPNASGKSNRFVGICIQRGGKGLGASFVLRNIIDNQGVEICYELYSPRIQQIEVLKLEKRLDDNLMYLRDAMSEYSTVDPNMKPVPLSPTGEVPVNQLRVRMRPKPWSKRWERPKFNIKGICFELALTPEQMEHAQKWEQPWNEYDMLKEYDTSTLEEKVLSEVQREMSK</sequence>
<evidence type="ECO:0000256" key="2">
    <source>
        <dbReference type="ARBA" id="ARBA00005781"/>
    </source>
</evidence>
<proteinExistence type="inferred from homology"/>
<dbReference type="GO" id="GO:0005762">
    <property type="term" value="C:mitochondrial large ribosomal subunit"/>
    <property type="evidence" value="ECO:0007669"/>
    <property type="project" value="TreeGrafter"/>
</dbReference>
<dbReference type="PRINTS" id="PR00061">
    <property type="entry name" value="RIBOSOMALL19"/>
</dbReference>
<comment type="subcellular location">
    <subcellularLocation>
        <location evidence="1">Mitochondrion</location>
    </subcellularLocation>
</comment>
<dbReference type="InParanoid" id="A0A3Q3FX87"/>
<keyword evidence="4" id="KW-0689">Ribosomal protein</keyword>
<keyword evidence="6" id="KW-0687">Ribonucleoprotein</keyword>
<dbReference type="GO" id="GO:0003735">
    <property type="term" value="F:structural constituent of ribosome"/>
    <property type="evidence" value="ECO:0007669"/>
    <property type="project" value="InterPro"/>
</dbReference>
<evidence type="ECO:0000256" key="3">
    <source>
        <dbReference type="ARBA" id="ARBA00022946"/>
    </source>
</evidence>
<keyword evidence="3" id="KW-0809">Transit peptide</keyword>
<evidence type="ECO:0000256" key="4">
    <source>
        <dbReference type="ARBA" id="ARBA00022980"/>
    </source>
</evidence>
<accession>A0A3Q3FX87</accession>
<evidence type="ECO:0000256" key="7">
    <source>
        <dbReference type="ARBA" id="ARBA00035288"/>
    </source>
</evidence>
<dbReference type="GeneTree" id="ENSGT00390000009415"/>
<organism evidence="9 10">
    <name type="scientific">Labrus bergylta</name>
    <name type="common">ballan wrasse</name>
    <dbReference type="NCBI Taxonomy" id="56723"/>
    <lineage>
        <taxon>Eukaryota</taxon>
        <taxon>Metazoa</taxon>
        <taxon>Chordata</taxon>
        <taxon>Craniata</taxon>
        <taxon>Vertebrata</taxon>
        <taxon>Euteleostomi</taxon>
        <taxon>Actinopterygii</taxon>
        <taxon>Neopterygii</taxon>
        <taxon>Teleostei</taxon>
        <taxon>Neoteleostei</taxon>
        <taxon>Acanthomorphata</taxon>
        <taxon>Eupercaria</taxon>
        <taxon>Labriformes</taxon>
        <taxon>Labridae</taxon>
        <taxon>Labrus</taxon>
    </lineage>
</organism>
<evidence type="ECO:0000256" key="6">
    <source>
        <dbReference type="ARBA" id="ARBA00023274"/>
    </source>
</evidence>
<evidence type="ECO:0000313" key="9">
    <source>
        <dbReference type="Ensembl" id="ENSLBEP00000024807.1"/>
    </source>
</evidence>
<dbReference type="AlphaFoldDB" id="A0A3Q3FX87"/>
<reference evidence="9" key="1">
    <citation type="submission" date="2025-08" db="UniProtKB">
        <authorList>
            <consortium name="Ensembl"/>
        </authorList>
    </citation>
    <scope>IDENTIFICATION</scope>
</reference>
<name>A0A3Q3FX87_9LABR</name>
<keyword evidence="10" id="KW-1185">Reference proteome</keyword>
<dbReference type="PANTHER" id="PTHR15680">
    <property type="entry name" value="RIBOSOMAL PROTEIN L19"/>
    <property type="match status" value="1"/>
</dbReference>
<keyword evidence="5" id="KW-0496">Mitochondrion</keyword>